<reference evidence="2" key="1">
    <citation type="submission" date="2021-01" db="EMBL/GenBank/DDBJ databases">
        <authorList>
            <person name="Corre E."/>
            <person name="Pelletier E."/>
            <person name="Niang G."/>
            <person name="Scheremetjew M."/>
            <person name="Finn R."/>
            <person name="Kale V."/>
            <person name="Holt S."/>
            <person name="Cochrane G."/>
            <person name="Meng A."/>
            <person name="Brown T."/>
            <person name="Cohen L."/>
        </authorList>
    </citation>
    <scope>NUCLEOTIDE SEQUENCE</scope>
    <source>
        <strain evidence="2">S3</strain>
    </source>
</reference>
<dbReference type="AlphaFoldDB" id="A0A7S3IJR4"/>
<evidence type="ECO:0000256" key="1">
    <source>
        <dbReference type="SAM" id="MobiDB-lite"/>
    </source>
</evidence>
<evidence type="ECO:0000313" key="2">
    <source>
        <dbReference type="EMBL" id="CAE0324466.1"/>
    </source>
</evidence>
<sequence>MSSRAVLRKLQDKHIFAVKRVNLERFYEDSYRVRLDFDKIFQNPTASQKEVDNLLSHYEHYIERHFNPYVAMHESRQYSNLWGKMVLWGDEALEGDHVGFYSKNRLINEAPTAGDFHEEYPHQVQAWMYDHNFMNTDFNYDDVEGGYASKQDATPYAPEDLKSKLDDAHHN</sequence>
<dbReference type="EMBL" id="HBIH01012293">
    <property type="protein sequence ID" value="CAE0324466.1"/>
    <property type="molecule type" value="Transcribed_RNA"/>
</dbReference>
<protein>
    <submittedName>
        <fullName evidence="2">Uncharacterized protein</fullName>
    </submittedName>
</protein>
<feature type="compositionally biased region" description="Basic and acidic residues" evidence="1">
    <location>
        <begin position="159"/>
        <end position="171"/>
    </location>
</feature>
<accession>A0A7S3IJR4</accession>
<name>A0A7S3IJR4_9SPIT</name>
<gene>
    <name evidence="2" type="ORF">SINC0208_LOCUS5087</name>
</gene>
<proteinExistence type="predicted"/>
<feature type="region of interest" description="Disordered" evidence="1">
    <location>
        <begin position="149"/>
        <end position="171"/>
    </location>
</feature>
<organism evidence="2">
    <name type="scientific">Strombidium inclinatum</name>
    <dbReference type="NCBI Taxonomy" id="197538"/>
    <lineage>
        <taxon>Eukaryota</taxon>
        <taxon>Sar</taxon>
        <taxon>Alveolata</taxon>
        <taxon>Ciliophora</taxon>
        <taxon>Intramacronucleata</taxon>
        <taxon>Spirotrichea</taxon>
        <taxon>Oligotrichia</taxon>
        <taxon>Strombidiidae</taxon>
        <taxon>Strombidium</taxon>
    </lineage>
</organism>